<sequence>MKLCSSDAALHQALTVKLHTSLHQLFQRMADHAIEAEPKRRRASARSLNMHRTVTSIFILALLSATLTHPVSAWSNFLANSPTKPSSLQVPSCPVRINTCMYGGVGAATSYTWKEEQFEIELTLTVPPNTTAKDIKFKCSSTGIDLRLLGDSETILLDGNRKTRGKICVDGTFWSISDGPRNKSGEKQREINVMIEKHFVPTSTSGGVSTYDTTTDFDWGGIYPDDEAEVTSREYEVAHELNVREYAAKLGVDIDNIDMSKVDKTMFGAELRETDAVGVEGKKKPGTNLNITQATLDQLVKFGLAKEVVRQGDGTEYEMDAYSSDLERKHFSVLGKDVSVDELRVAGVVGTPIDEQSVSLNAGVDEQNAAASYSAVKKEAELIRDDDSVDGQESSASEDDDLVDPNAKDPIDKLTVQKLREVLRNAGLKVSGNKSELKQRLRDHVQSLLEESET</sequence>
<evidence type="ECO:0000313" key="4">
    <source>
        <dbReference type="Proteomes" id="UP001530400"/>
    </source>
</evidence>
<feature type="region of interest" description="Disordered" evidence="1">
    <location>
        <begin position="384"/>
        <end position="411"/>
    </location>
</feature>
<reference evidence="3 4" key="1">
    <citation type="submission" date="2024-10" db="EMBL/GenBank/DDBJ databases">
        <title>Updated reference genomes for cyclostephanoid diatoms.</title>
        <authorList>
            <person name="Roberts W.R."/>
            <person name="Alverson A.J."/>
        </authorList>
    </citation>
    <scope>NUCLEOTIDE SEQUENCE [LARGE SCALE GENOMIC DNA]</scope>
    <source>
        <strain evidence="3 4">AJA010-31</strain>
    </source>
</reference>
<dbReference type="PROSITE" id="PS50800">
    <property type="entry name" value="SAP"/>
    <property type="match status" value="1"/>
</dbReference>
<accession>A0ABD3PFZ3</accession>
<gene>
    <name evidence="3" type="ORF">ACHAWO_009619</name>
</gene>
<keyword evidence="4" id="KW-1185">Reference proteome</keyword>
<evidence type="ECO:0000313" key="3">
    <source>
        <dbReference type="EMBL" id="KAL3786216.1"/>
    </source>
</evidence>
<dbReference type="Pfam" id="PF04969">
    <property type="entry name" value="CS"/>
    <property type="match status" value="1"/>
</dbReference>
<comment type="caution">
    <text evidence="3">The sequence shown here is derived from an EMBL/GenBank/DDBJ whole genome shotgun (WGS) entry which is preliminary data.</text>
</comment>
<dbReference type="Gene3D" id="1.10.720.30">
    <property type="entry name" value="SAP domain"/>
    <property type="match status" value="1"/>
</dbReference>
<dbReference type="InterPro" id="IPR007052">
    <property type="entry name" value="CS_dom"/>
</dbReference>
<proteinExistence type="predicted"/>
<dbReference type="Gene3D" id="2.60.40.790">
    <property type="match status" value="1"/>
</dbReference>
<protein>
    <recommendedName>
        <fullName evidence="2">SAP domain-containing protein</fullName>
    </recommendedName>
</protein>
<dbReference type="EMBL" id="JALLPJ020000659">
    <property type="protein sequence ID" value="KAL3786216.1"/>
    <property type="molecule type" value="Genomic_DNA"/>
</dbReference>
<evidence type="ECO:0000256" key="1">
    <source>
        <dbReference type="SAM" id="MobiDB-lite"/>
    </source>
</evidence>
<dbReference type="SMART" id="SM00513">
    <property type="entry name" value="SAP"/>
    <property type="match status" value="1"/>
</dbReference>
<dbReference type="InterPro" id="IPR008978">
    <property type="entry name" value="HSP20-like_chaperone"/>
</dbReference>
<dbReference type="InterPro" id="IPR036361">
    <property type="entry name" value="SAP_dom_sf"/>
</dbReference>
<dbReference type="SUPFAM" id="SSF49764">
    <property type="entry name" value="HSP20-like chaperones"/>
    <property type="match status" value="1"/>
</dbReference>
<feature type="domain" description="SAP" evidence="2">
    <location>
        <begin position="411"/>
        <end position="445"/>
    </location>
</feature>
<dbReference type="Proteomes" id="UP001530400">
    <property type="component" value="Unassembled WGS sequence"/>
</dbReference>
<organism evidence="3 4">
    <name type="scientific">Cyclotella atomus</name>
    <dbReference type="NCBI Taxonomy" id="382360"/>
    <lineage>
        <taxon>Eukaryota</taxon>
        <taxon>Sar</taxon>
        <taxon>Stramenopiles</taxon>
        <taxon>Ochrophyta</taxon>
        <taxon>Bacillariophyta</taxon>
        <taxon>Coscinodiscophyceae</taxon>
        <taxon>Thalassiosirophycidae</taxon>
        <taxon>Stephanodiscales</taxon>
        <taxon>Stephanodiscaceae</taxon>
        <taxon>Cyclotella</taxon>
    </lineage>
</organism>
<evidence type="ECO:0000259" key="2">
    <source>
        <dbReference type="PROSITE" id="PS50800"/>
    </source>
</evidence>
<dbReference type="Pfam" id="PF02037">
    <property type="entry name" value="SAP"/>
    <property type="match status" value="1"/>
</dbReference>
<dbReference type="InterPro" id="IPR003034">
    <property type="entry name" value="SAP_dom"/>
</dbReference>
<dbReference type="SUPFAM" id="SSF68906">
    <property type="entry name" value="SAP domain"/>
    <property type="match status" value="1"/>
</dbReference>
<dbReference type="AlphaFoldDB" id="A0ABD3PFZ3"/>
<name>A0ABD3PFZ3_9STRA</name>